<dbReference type="PANTHER" id="PTHR24300">
    <property type="entry name" value="CYTOCHROME P450 508A4-RELATED"/>
    <property type="match status" value="1"/>
</dbReference>
<dbReference type="Proteomes" id="UP000198287">
    <property type="component" value="Unassembled WGS sequence"/>
</dbReference>
<keyword evidence="4" id="KW-0479">Metal-binding</keyword>
<dbReference type="GO" id="GO:0020037">
    <property type="term" value="F:heme binding"/>
    <property type="evidence" value="ECO:0007669"/>
    <property type="project" value="InterPro"/>
</dbReference>
<sequence>MFVELIVLISIVSVIWSLLNSRFMKNYPPGPSPIFPLIGNIPQLIAYNKGTMIESFAALKLDYGPLIFIKLGNVTQCKLKIDNWIDRPFDELIGDRSFGKSLGIIFSSGNNWREMRRFTTRTLRDFGFGKNKSMESVIDEEISLLFTKMDHAANSGEALPMRQFFTVSILNILWSMVAGVRFAHDDGRLKTLIQLLDETTKNSPVETNIAQMFPVLWNVIKHTPKMKSRSVFHTRLQAFFRVGNI</sequence>
<keyword evidence="7" id="KW-0503">Monooxygenase</keyword>
<dbReference type="Gene3D" id="1.10.630.10">
    <property type="entry name" value="Cytochrome P450"/>
    <property type="match status" value="1"/>
</dbReference>
<dbReference type="GO" id="GO:0005506">
    <property type="term" value="F:iron ion binding"/>
    <property type="evidence" value="ECO:0007669"/>
    <property type="project" value="InterPro"/>
</dbReference>
<evidence type="ECO:0000313" key="9">
    <source>
        <dbReference type="Proteomes" id="UP000198287"/>
    </source>
</evidence>
<keyword evidence="6" id="KW-0408">Iron</keyword>
<dbReference type="InterPro" id="IPR036396">
    <property type="entry name" value="Cyt_P450_sf"/>
</dbReference>
<dbReference type="Pfam" id="PF00067">
    <property type="entry name" value="p450"/>
    <property type="match status" value="1"/>
</dbReference>
<dbReference type="GO" id="GO:0008395">
    <property type="term" value="F:steroid hydroxylase activity"/>
    <property type="evidence" value="ECO:0007669"/>
    <property type="project" value="TreeGrafter"/>
</dbReference>
<dbReference type="GO" id="GO:0016712">
    <property type="term" value="F:oxidoreductase activity, acting on paired donors, with incorporation or reduction of molecular oxygen, reduced flavin or flavoprotein as one donor, and incorporation of one atom of oxygen"/>
    <property type="evidence" value="ECO:0007669"/>
    <property type="project" value="TreeGrafter"/>
</dbReference>
<comment type="cofactor">
    <cofactor evidence="1">
        <name>heme</name>
        <dbReference type="ChEBI" id="CHEBI:30413"/>
    </cofactor>
</comment>
<dbReference type="InterPro" id="IPR050182">
    <property type="entry name" value="Cytochrome_P450_fam2"/>
</dbReference>
<evidence type="ECO:0000313" key="8">
    <source>
        <dbReference type="EMBL" id="OXA50807.1"/>
    </source>
</evidence>
<protein>
    <submittedName>
        <fullName evidence="8">Methyl farnesoate epoxidase</fullName>
    </submittedName>
</protein>
<dbReference type="EMBL" id="LNIX01000008">
    <property type="protein sequence ID" value="OXA50807.1"/>
    <property type="molecule type" value="Genomic_DNA"/>
</dbReference>
<evidence type="ECO:0000256" key="3">
    <source>
        <dbReference type="ARBA" id="ARBA00022617"/>
    </source>
</evidence>
<keyword evidence="5" id="KW-0560">Oxidoreductase</keyword>
<dbReference type="PANTHER" id="PTHR24300:SF376">
    <property type="entry name" value="CYTOCHROME P450 15A1"/>
    <property type="match status" value="1"/>
</dbReference>
<dbReference type="GO" id="GO:0005737">
    <property type="term" value="C:cytoplasm"/>
    <property type="evidence" value="ECO:0007669"/>
    <property type="project" value="TreeGrafter"/>
</dbReference>
<evidence type="ECO:0000256" key="2">
    <source>
        <dbReference type="ARBA" id="ARBA00010617"/>
    </source>
</evidence>
<name>A0A226E1F5_FOLCA</name>
<organism evidence="8 9">
    <name type="scientific">Folsomia candida</name>
    <name type="common">Springtail</name>
    <dbReference type="NCBI Taxonomy" id="158441"/>
    <lineage>
        <taxon>Eukaryota</taxon>
        <taxon>Metazoa</taxon>
        <taxon>Ecdysozoa</taxon>
        <taxon>Arthropoda</taxon>
        <taxon>Hexapoda</taxon>
        <taxon>Collembola</taxon>
        <taxon>Entomobryomorpha</taxon>
        <taxon>Isotomoidea</taxon>
        <taxon>Isotomidae</taxon>
        <taxon>Proisotominae</taxon>
        <taxon>Folsomia</taxon>
    </lineage>
</organism>
<evidence type="ECO:0000256" key="4">
    <source>
        <dbReference type="ARBA" id="ARBA00022723"/>
    </source>
</evidence>
<dbReference type="GO" id="GO:0006805">
    <property type="term" value="P:xenobiotic metabolic process"/>
    <property type="evidence" value="ECO:0007669"/>
    <property type="project" value="TreeGrafter"/>
</dbReference>
<gene>
    <name evidence="8" type="ORF">Fcan01_14492</name>
</gene>
<dbReference type="OMA" id="NHETWIN"/>
<reference evidence="8 9" key="1">
    <citation type="submission" date="2015-12" db="EMBL/GenBank/DDBJ databases">
        <title>The genome of Folsomia candida.</title>
        <authorList>
            <person name="Faddeeva A."/>
            <person name="Derks M.F."/>
            <person name="Anvar Y."/>
            <person name="Smit S."/>
            <person name="Van Straalen N."/>
            <person name="Roelofs D."/>
        </authorList>
    </citation>
    <scope>NUCLEOTIDE SEQUENCE [LARGE SCALE GENOMIC DNA]</scope>
    <source>
        <strain evidence="8 9">VU population</strain>
        <tissue evidence="8">Whole body</tissue>
    </source>
</reference>
<keyword evidence="9" id="KW-1185">Reference proteome</keyword>
<dbReference type="SUPFAM" id="SSF48264">
    <property type="entry name" value="Cytochrome P450"/>
    <property type="match status" value="1"/>
</dbReference>
<evidence type="ECO:0000256" key="7">
    <source>
        <dbReference type="ARBA" id="ARBA00023033"/>
    </source>
</evidence>
<keyword evidence="3" id="KW-0349">Heme</keyword>
<evidence type="ECO:0000256" key="5">
    <source>
        <dbReference type="ARBA" id="ARBA00023002"/>
    </source>
</evidence>
<dbReference type="AlphaFoldDB" id="A0A226E1F5"/>
<comment type="similarity">
    <text evidence="2">Belongs to the cytochrome P450 family.</text>
</comment>
<proteinExistence type="inferred from homology"/>
<evidence type="ECO:0000256" key="6">
    <source>
        <dbReference type="ARBA" id="ARBA00023004"/>
    </source>
</evidence>
<comment type="caution">
    <text evidence="8">The sequence shown here is derived from an EMBL/GenBank/DDBJ whole genome shotgun (WGS) entry which is preliminary data.</text>
</comment>
<evidence type="ECO:0000256" key="1">
    <source>
        <dbReference type="ARBA" id="ARBA00001971"/>
    </source>
</evidence>
<dbReference type="OrthoDB" id="2789670at2759"/>
<accession>A0A226E1F5</accession>
<dbReference type="GO" id="GO:0006082">
    <property type="term" value="P:organic acid metabolic process"/>
    <property type="evidence" value="ECO:0007669"/>
    <property type="project" value="TreeGrafter"/>
</dbReference>
<dbReference type="InterPro" id="IPR001128">
    <property type="entry name" value="Cyt_P450"/>
</dbReference>